<dbReference type="GO" id="GO:0016020">
    <property type="term" value="C:membrane"/>
    <property type="evidence" value="ECO:0007669"/>
    <property type="project" value="GOC"/>
</dbReference>
<dbReference type="InterPro" id="IPR051158">
    <property type="entry name" value="Metallophosphoesterase_sf"/>
</dbReference>
<dbReference type="EC" id="3.1.4.53" evidence="5"/>
<evidence type="ECO:0000313" key="5">
    <source>
        <dbReference type="EMBL" id="CAB3720649.1"/>
    </source>
</evidence>
<gene>
    <name evidence="5" type="primary">cpdA_2</name>
    <name evidence="5" type="ORF">LMG3458_03926</name>
</gene>
<feature type="domain" description="Calcineurin-like phosphoesterase" evidence="4">
    <location>
        <begin position="161"/>
        <end position="329"/>
    </location>
</feature>
<dbReference type="AlphaFoldDB" id="A0A6S7A9A9"/>
<feature type="transmembrane region" description="Helical" evidence="3">
    <location>
        <begin position="119"/>
        <end position="137"/>
    </location>
</feature>
<keyword evidence="2 5" id="KW-0378">Hydrolase</keyword>
<evidence type="ECO:0000259" key="4">
    <source>
        <dbReference type="Pfam" id="PF00149"/>
    </source>
</evidence>
<evidence type="ECO:0000256" key="1">
    <source>
        <dbReference type="ARBA" id="ARBA00022723"/>
    </source>
</evidence>
<dbReference type="PANTHER" id="PTHR31302:SF31">
    <property type="entry name" value="PHOSPHODIESTERASE YAEI"/>
    <property type="match status" value="1"/>
</dbReference>
<feature type="transmembrane region" description="Helical" evidence="3">
    <location>
        <begin position="93"/>
        <end position="112"/>
    </location>
</feature>
<reference evidence="5 6" key="1">
    <citation type="submission" date="2020-04" db="EMBL/GenBank/DDBJ databases">
        <authorList>
            <person name="De Canck E."/>
        </authorList>
    </citation>
    <scope>NUCLEOTIDE SEQUENCE [LARGE SCALE GENOMIC DNA]</scope>
    <source>
        <strain evidence="5 6">LMG 3458</strain>
    </source>
</reference>
<dbReference type="SUPFAM" id="SSF56300">
    <property type="entry name" value="Metallo-dependent phosphatases"/>
    <property type="match status" value="1"/>
</dbReference>
<dbReference type="GO" id="GO:0046872">
    <property type="term" value="F:metal ion binding"/>
    <property type="evidence" value="ECO:0007669"/>
    <property type="project" value="UniProtKB-KW"/>
</dbReference>
<dbReference type="EMBL" id="CADIJO010000014">
    <property type="protein sequence ID" value="CAB3720649.1"/>
    <property type="molecule type" value="Genomic_DNA"/>
</dbReference>
<dbReference type="GO" id="GO:0004115">
    <property type="term" value="F:3',5'-cyclic-AMP phosphodiesterase activity"/>
    <property type="evidence" value="ECO:0007669"/>
    <property type="project" value="UniProtKB-EC"/>
</dbReference>
<dbReference type="RefSeq" id="WP_175193490.1">
    <property type="nucleotide sequence ID" value="NZ_CADIJO010000014.1"/>
</dbReference>
<dbReference type="InterPro" id="IPR029052">
    <property type="entry name" value="Metallo-depent_PP-like"/>
</dbReference>
<proteinExistence type="predicted"/>
<dbReference type="GO" id="GO:0009245">
    <property type="term" value="P:lipid A biosynthetic process"/>
    <property type="evidence" value="ECO:0007669"/>
    <property type="project" value="TreeGrafter"/>
</dbReference>
<dbReference type="Proteomes" id="UP000494111">
    <property type="component" value="Unassembled WGS sequence"/>
</dbReference>
<keyword evidence="3" id="KW-0812">Transmembrane</keyword>
<keyword evidence="3" id="KW-1133">Transmembrane helix</keyword>
<dbReference type="Gene3D" id="3.60.21.10">
    <property type="match status" value="1"/>
</dbReference>
<sequence>MSLRQSSFFLRFLTLGALAHVYVGARLIPDAGFAGAGAATAILLLILSCILIPLGMLGRSSVHPPWGDRIAWVGLIAMGLFSSLFVLTVLRDVLLLAAWLIDLATGVALPWIDLRRISALAVAALALAATLVGFYNARRRAQVVTVDVPIEGLPADLDGFTIVQISDIHVGPTIKKRYVQAIVDAVNAETPDVIAITGDVVDGSVEQLAAQASPLAQLRAPFGVYLVTGNHEYYSGATPWVAEFRRMGLRVLMNEHAVIHPAGLPVVVAGVTDYSAGAFDPQQRSNPKAALAGAPADALPKILLAHQPRSAAAAEPLGYTLQLSGHTHGGQFFPWGFFVRFQQPFTAGLHRQGRMWVYTSRGTGYWGPPKRLGAPSEITRLRLRRAQSASSGSGPRSR</sequence>
<keyword evidence="3" id="KW-0472">Membrane</keyword>
<evidence type="ECO:0000256" key="3">
    <source>
        <dbReference type="SAM" id="Phobius"/>
    </source>
</evidence>
<dbReference type="PANTHER" id="PTHR31302">
    <property type="entry name" value="TRANSMEMBRANE PROTEIN WITH METALLOPHOSPHOESTERASE DOMAIN-RELATED"/>
    <property type="match status" value="1"/>
</dbReference>
<dbReference type="GO" id="GO:0008758">
    <property type="term" value="F:UDP-2,3-diacylglucosamine hydrolase activity"/>
    <property type="evidence" value="ECO:0007669"/>
    <property type="project" value="TreeGrafter"/>
</dbReference>
<organism evidence="5 6">
    <name type="scientific">Achromobacter deleyi</name>
    <dbReference type="NCBI Taxonomy" id="1353891"/>
    <lineage>
        <taxon>Bacteria</taxon>
        <taxon>Pseudomonadati</taxon>
        <taxon>Pseudomonadota</taxon>
        <taxon>Betaproteobacteria</taxon>
        <taxon>Burkholderiales</taxon>
        <taxon>Alcaligenaceae</taxon>
        <taxon>Achromobacter</taxon>
    </lineage>
</organism>
<evidence type="ECO:0000313" key="6">
    <source>
        <dbReference type="Proteomes" id="UP000494111"/>
    </source>
</evidence>
<accession>A0A6S7A9A9</accession>
<dbReference type="CDD" id="cd07385">
    <property type="entry name" value="MPP_YkuE_C"/>
    <property type="match status" value="1"/>
</dbReference>
<dbReference type="Pfam" id="PF00149">
    <property type="entry name" value="Metallophos"/>
    <property type="match status" value="1"/>
</dbReference>
<feature type="transmembrane region" description="Helical" evidence="3">
    <location>
        <begin position="35"/>
        <end position="58"/>
    </location>
</feature>
<evidence type="ECO:0000256" key="2">
    <source>
        <dbReference type="ARBA" id="ARBA00022801"/>
    </source>
</evidence>
<name>A0A6S7A9A9_9BURK</name>
<protein>
    <submittedName>
        <fullName evidence="5">3',5'-cyclic adenosine monophosphate phosphodiesterase CpdA</fullName>
        <ecNumber evidence="5">3.1.4.53</ecNumber>
    </submittedName>
</protein>
<dbReference type="InterPro" id="IPR004843">
    <property type="entry name" value="Calcineurin-like_PHP"/>
</dbReference>
<feature type="transmembrane region" description="Helical" evidence="3">
    <location>
        <begin position="70"/>
        <end position="87"/>
    </location>
</feature>
<keyword evidence="1" id="KW-0479">Metal-binding</keyword>